<evidence type="ECO:0000313" key="5">
    <source>
        <dbReference type="Proteomes" id="UP000813385"/>
    </source>
</evidence>
<keyword evidence="5" id="KW-1185">Reference proteome</keyword>
<feature type="chain" id="PRO_5035432608" evidence="3">
    <location>
        <begin position="20"/>
        <end position="235"/>
    </location>
</feature>
<comment type="caution">
    <text evidence="4">The sequence shown here is derived from an EMBL/GenBank/DDBJ whole genome shotgun (WGS) entry which is preliminary data.</text>
</comment>
<evidence type="ECO:0000313" key="4">
    <source>
        <dbReference type="EMBL" id="KAH7369159.1"/>
    </source>
</evidence>
<dbReference type="PANTHER" id="PTHR38123:SF6">
    <property type="entry name" value="CELL WALL SERINE-THREONINE-RICH GALACTOMANNOPROTEIN MP1 (AFU_ORTHOLOGUE AFUA_4G03240)"/>
    <property type="match status" value="1"/>
</dbReference>
<dbReference type="PANTHER" id="PTHR38123">
    <property type="entry name" value="CELL WALL SERINE-THREONINE-RICH GALACTOMANNOPROTEIN MP1 (AFU_ORTHOLOGUE AFUA_4G03240)"/>
    <property type="match status" value="1"/>
</dbReference>
<reference evidence="4" key="1">
    <citation type="journal article" date="2021" name="Nat. Commun.">
        <title>Genetic determinants of endophytism in the Arabidopsis root mycobiome.</title>
        <authorList>
            <person name="Mesny F."/>
            <person name="Miyauchi S."/>
            <person name="Thiergart T."/>
            <person name="Pickel B."/>
            <person name="Atanasova L."/>
            <person name="Karlsson M."/>
            <person name="Huettel B."/>
            <person name="Barry K.W."/>
            <person name="Haridas S."/>
            <person name="Chen C."/>
            <person name="Bauer D."/>
            <person name="Andreopoulos W."/>
            <person name="Pangilinan J."/>
            <person name="LaButti K."/>
            <person name="Riley R."/>
            <person name="Lipzen A."/>
            <person name="Clum A."/>
            <person name="Drula E."/>
            <person name="Henrissat B."/>
            <person name="Kohler A."/>
            <person name="Grigoriev I.V."/>
            <person name="Martin F.M."/>
            <person name="Hacquard S."/>
        </authorList>
    </citation>
    <scope>NUCLEOTIDE SEQUENCE</scope>
    <source>
        <strain evidence="4">MPI-CAGE-AT-0016</strain>
    </source>
</reference>
<dbReference type="InterPro" id="IPR021054">
    <property type="entry name" value="Cell_wall_mannoprotein_1"/>
</dbReference>
<evidence type="ECO:0000256" key="2">
    <source>
        <dbReference type="SAM" id="Phobius"/>
    </source>
</evidence>
<dbReference type="EMBL" id="JAGPXD010000002">
    <property type="protein sequence ID" value="KAH7369159.1"/>
    <property type="molecule type" value="Genomic_DNA"/>
</dbReference>
<feature type="region of interest" description="Disordered" evidence="1">
    <location>
        <begin position="186"/>
        <end position="209"/>
    </location>
</feature>
<dbReference type="Gene3D" id="1.20.1280.140">
    <property type="match status" value="1"/>
</dbReference>
<keyword evidence="3" id="KW-0732">Signal</keyword>
<dbReference type="OrthoDB" id="2422134at2759"/>
<evidence type="ECO:0000256" key="3">
    <source>
        <dbReference type="SAM" id="SignalP"/>
    </source>
</evidence>
<accession>A0A8K0TT38</accession>
<feature type="signal peptide" evidence="3">
    <location>
        <begin position="1"/>
        <end position="19"/>
    </location>
</feature>
<evidence type="ECO:0000256" key="1">
    <source>
        <dbReference type="SAM" id="MobiDB-lite"/>
    </source>
</evidence>
<keyword evidence="2" id="KW-0812">Transmembrane</keyword>
<gene>
    <name evidence="4" type="ORF">B0T11DRAFT_71154</name>
</gene>
<dbReference type="AlphaFoldDB" id="A0A8K0TT38"/>
<keyword evidence="2" id="KW-0472">Membrane</keyword>
<keyword evidence="2" id="KW-1133">Transmembrane helix</keyword>
<feature type="transmembrane region" description="Helical" evidence="2">
    <location>
        <begin position="212"/>
        <end position="233"/>
    </location>
</feature>
<protein>
    <submittedName>
        <fullName evidence="4">Cell wall protein</fullName>
    </submittedName>
</protein>
<dbReference type="Pfam" id="PF12296">
    <property type="entry name" value="HsbA"/>
    <property type="match status" value="1"/>
</dbReference>
<dbReference type="GO" id="GO:0005576">
    <property type="term" value="C:extracellular region"/>
    <property type="evidence" value="ECO:0007669"/>
    <property type="project" value="TreeGrafter"/>
</dbReference>
<sequence>MKFSASFALAAFAVGTAVADSPAALAERDLQTVTSVITNVQTSMRNLNQALQSFNGDPSGLQRSAGELVNTLRQGATAVQGTTELTIQEAVGLQQSVGGLQSEGQTLVRNLEAQKPRLQQANLCDVVRQQVGQVNQGAGQLITAVVGKVPEGVRQIAQQMTQAFTQVLAQTEQSFSAQQCVNGQASGNSTNLPGSGNGNSGNGQAVNQPGRAGASALSAGVTGIVVAAVFACLML</sequence>
<dbReference type="Proteomes" id="UP000813385">
    <property type="component" value="Unassembled WGS sequence"/>
</dbReference>
<proteinExistence type="predicted"/>
<organism evidence="4 5">
    <name type="scientific">Plectosphaerella cucumerina</name>
    <dbReference type="NCBI Taxonomy" id="40658"/>
    <lineage>
        <taxon>Eukaryota</taxon>
        <taxon>Fungi</taxon>
        <taxon>Dikarya</taxon>
        <taxon>Ascomycota</taxon>
        <taxon>Pezizomycotina</taxon>
        <taxon>Sordariomycetes</taxon>
        <taxon>Hypocreomycetidae</taxon>
        <taxon>Glomerellales</taxon>
        <taxon>Plectosphaerellaceae</taxon>
        <taxon>Plectosphaerella</taxon>
    </lineage>
</organism>
<name>A0A8K0TT38_9PEZI</name>